<feature type="domain" description="Transposase IS4-like" evidence="1">
    <location>
        <begin position="114"/>
        <end position="371"/>
    </location>
</feature>
<dbReference type="NCBIfam" id="NF033559">
    <property type="entry name" value="transpos_IS1634"/>
    <property type="match status" value="1"/>
</dbReference>
<protein>
    <submittedName>
        <fullName evidence="2">Unannotated protein</fullName>
    </submittedName>
</protein>
<dbReference type="PANTHER" id="PTHR34614">
    <property type="match status" value="1"/>
</dbReference>
<accession>A0A6J7KSV6</accession>
<dbReference type="Pfam" id="PF01609">
    <property type="entry name" value="DDE_Tnp_1"/>
    <property type="match status" value="1"/>
</dbReference>
<dbReference type="InterPro" id="IPR002559">
    <property type="entry name" value="Transposase_11"/>
</dbReference>
<organism evidence="2">
    <name type="scientific">freshwater metagenome</name>
    <dbReference type="NCBI Taxonomy" id="449393"/>
    <lineage>
        <taxon>unclassified sequences</taxon>
        <taxon>metagenomes</taxon>
        <taxon>ecological metagenomes</taxon>
    </lineage>
</organism>
<evidence type="ECO:0000259" key="1">
    <source>
        <dbReference type="Pfam" id="PF01609"/>
    </source>
</evidence>
<sequence>MVAQRCLDPGSKLAATGWLGRDVEIPGLPEVSDDQLYRAMDFLLANDSRVQESVFRSVANLLNLEVDVIFFDTTSTYFEADPDEQDDDEAEGFRRLGHSKDHRPDLPQVVIGLAVTREGIPVRVWVWPGNTNDQSVVSEVKRDLTSWQLGRAIYVMDTGFNSRENLRTLKNTGGHYIAGCKLRSGMAETEIALSRQGRYRTVKDNLRVKDVYVGEGDTKTRYVVCHNPTEAERDQQRRDEHLARINTELERLAAQHARASKPGEHQAHHRGECALRDHRTLGRYLRQTPAGRLVVDRKKIAAQARLDGKYLLTTSDHTLSAEDVATGYRKLLEAERSFRDLKGTLLLRPVYHRREDRIRAHVLICFLALMLVRVSEQRTGRTWRQIRPELGEIRNGHFEGPDGAFTKTTEITPTQRDLLAAMGVPEPPKITGVSPTSA</sequence>
<name>A0A6J7KSV6_9ZZZZ</name>
<dbReference type="GO" id="GO:0006313">
    <property type="term" value="P:DNA transposition"/>
    <property type="evidence" value="ECO:0007669"/>
    <property type="project" value="InterPro"/>
</dbReference>
<proteinExistence type="predicted"/>
<dbReference type="GO" id="GO:0004803">
    <property type="term" value="F:transposase activity"/>
    <property type="evidence" value="ECO:0007669"/>
    <property type="project" value="InterPro"/>
</dbReference>
<dbReference type="PANTHER" id="PTHR34614:SF2">
    <property type="entry name" value="TRANSPOSASE IS4-LIKE DOMAIN-CONTAINING PROTEIN"/>
    <property type="match status" value="1"/>
</dbReference>
<evidence type="ECO:0000313" key="2">
    <source>
        <dbReference type="EMBL" id="CAB4958787.1"/>
    </source>
</evidence>
<dbReference type="InterPro" id="IPR047654">
    <property type="entry name" value="IS1634_transpos"/>
</dbReference>
<reference evidence="2" key="1">
    <citation type="submission" date="2020-05" db="EMBL/GenBank/DDBJ databases">
        <authorList>
            <person name="Chiriac C."/>
            <person name="Salcher M."/>
            <person name="Ghai R."/>
            <person name="Kavagutti S V."/>
        </authorList>
    </citation>
    <scope>NUCLEOTIDE SEQUENCE</scope>
</reference>
<dbReference type="AlphaFoldDB" id="A0A6J7KSV6"/>
<dbReference type="GO" id="GO:0003677">
    <property type="term" value="F:DNA binding"/>
    <property type="evidence" value="ECO:0007669"/>
    <property type="project" value="InterPro"/>
</dbReference>
<dbReference type="SUPFAM" id="SSF53098">
    <property type="entry name" value="Ribonuclease H-like"/>
    <property type="match status" value="1"/>
</dbReference>
<gene>
    <name evidence="2" type="ORF">UFOPK3564_03927</name>
</gene>
<dbReference type="InterPro" id="IPR012337">
    <property type="entry name" value="RNaseH-like_sf"/>
</dbReference>
<dbReference type="EMBL" id="CAFBMK010000445">
    <property type="protein sequence ID" value="CAB4958787.1"/>
    <property type="molecule type" value="Genomic_DNA"/>
</dbReference>